<accession>A0AAF0FM47</accession>
<keyword evidence="1" id="KW-1133">Transmembrane helix</keyword>
<evidence type="ECO:0000256" key="1">
    <source>
        <dbReference type="SAM" id="Phobius"/>
    </source>
</evidence>
<dbReference type="AlphaFoldDB" id="A0AAF0FM47"/>
<dbReference type="GeneID" id="79950654"/>
<keyword evidence="3" id="KW-1185">Reference proteome</keyword>
<feature type="transmembrane region" description="Helical" evidence="1">
    <location>
        <begin position="374"/>
        <end position="394"/>
    </location>
</feature>
<reference evidence="2" key="1">
    <citation type="submission" date="2022-01" db="EMBL/GenBank/DDBJ databases">
        <title>Complete genome of Methanomicrobium antiquum DSM 21220.</title>
        <authorList>
            <person name="Chen S.-C."/>
            <person name="You Y.-T."/>
            <person name="Zhou Y.-Z."/>
            <person name="Lai M.-C."/>
        </authorList>
    </citation>
    <scope>NUCLEOTIDE SEQUENCE</scope>
    <source>
        <strain evidence="2">DSM 21220</strain>
    </source>
</reference>
<dbReference type="EMBL" id="CP091092">
    <property type="protein sequence ID" value="WFN36390.1"/>
    <property type="molecule type" value="Genomic_DNA"/>
</dbReference>
<dbReference type="KEGG" id="manq:L1994_09610"/>
<keyword evidence="1" id="KW-0812">Transmembrane</keyword>
<dbReference type="Proteomes" id="UP001218895">
    <property type="component" value="Chromosome"/>
</dbReference>
<proteinExistence type="predicted"/>
<name>A0AAF0FM47_9EURY</name>
<keyword evidence="1" id="KW-0472">Membrane</keyword>
<evidence type="ECO:0000313" key="3">
    <source>
        <dbReference type="Proteomes" id="UP001218895"/>
    </source>
</evidence>
<dbReference type="SUPFAM" id="SSF82171">
    <property type="entry name" value="DPP6 N-terminal domain-like"/>
    <property type="match status" value="1"/>
</dbReference>
<organism evidence="2 3">
    <name type="scientific">Methanomicrobium antiquum</name>
    <dbReference type="NCBI Taxonomy" id="487686"/>
    <lineage>
        <taxon>Archaea</taxon>
        <taxon>Methanobacteriati</taxon>
        <taxon>Methanobacteriota</taxon>
        <taxon>Stenosarchaea group</taxon>
        <taxon>Methanomicrobia</taxon>
        <taxon>Methanomicrobiales</taxon>
        <taxon>Methanomicrobiaceae</taxon>
        <taxon>Methanomicrobium</taxon>
    </lineage>
</organism>
<evidence type="ECO:0000313" key="2">
    <source>
        <dbReference type="EMBL" id="WFN36390.1"/>
    </source>
</evidence>
<sequence length="399" mass="43864">MKEILGKCRFNVLISVFLVLVLLAVPVSAGAVWDTKEIPYENASVVGGEISGDYIVFLAAKGMNLTDNRIVLYNVETGKKSIIGTPSSGMSVTGEDVSGDYAVWVETPLPDFEEVETETKPNVIYLMNIPENSVKALSFPGTAEWPKISGETILWSNSSETSMDAELNIYDIKTGESKKVFSTNGDDSGIIYDGENILYDNMTSLRIHNVKSGLDTAIFDYEHGNESASGVDSFAMAGDYVVYVKRTVVFEGDDRGTYYEAYLYTISTGKSQLLNPETGAFADSLTKQEKESSINSPFTDGKTVGWGYLKKDYNSEIIMLYPETQKTSKIDVSGSVSNIRIDGNQMIWTVSHFPSFDETLYYSKESAKTEETPASPGFSAIVAFTGLTVSLFVIRKIRK</sequence>
<gene>
    <name evidence="2" type="ORF">L1994_09610</name>
</gene>
<protein>
    <submittedName>
        <fullName evidence="2">Uncharacterized protein</fullName>
    </submittedName>
</protein>
<dbReference type="RefSeq" id="WP_278099227.1">
    <property type="nucleotide sequence ID" value="NZ_CP091092.1"/>
</dbReference>